<evidence type="ECO:0000313" key="4">
    <source>
        <dbReference type="Proteomes" id="UP000255108"/>
    </source>
</evidence>
<organism evidence="2 4">
    <name type="scientific">Iodobacter fluviatilis</name>
    <dbReference type="NCBI Taxonomy" id="537"/>
    <lineage>
        <taxon>Bacteria</taxon>
        <taxon>Pseudomonadati</taxon>
        <taxon>Pseudomonadota</taxon>
        <taxon>Betaproteobacteria</taxon>
        <taxon>Neisseriales</taxon>
        <taxon>Chitinibacteraceae</taxon>
        <taxon>Iodobacter</taxon>
    </lineage>
</organism>
<dbReference type="EMBL" id="SMBT01000004">
    <property type="protein sequence ID" value="TCU87939.1"/>
    <property type="molecule type" value="Genomic_DNA"/>
</dbReference>
<evidence type="ECO:0000313" key="2">
    <source>
        <dbReference type="EMBL" id="STR45440.1"/>
    </source>
</evidence>
<keyword evidence="1" id="KW-0175">Coiled coil</keyword>
<dbReference type="Proteomes" id="UP000255108">
    <property type="component" value="Unassembled WGS sequence"/>
</dbReference>
<dbReference type="AlphaFoldDB" id="A0A377SVU2"/>
<reference evidence="2 4" key="1">
    <citation type="submission" date="2018-06" db="EMBL/GenBank/DDBJ databases">
        <authorList>
            <consortium name="Pathogen Informatics"/>
            <person name="Doyle S."/>
        </authorList>
    </citation>
    <scope>NUCLEOTIDE SEQUENCE [LARGE SCALE GENOMIC DNA]</scope>
    <source>
        <strain evidence="2 4">NCTC11159</strain>
    </source>
</reference>
<evidence type="ECO:0008006" key="6">
    <source>
        <dbReference type="Google" id="ProtNLM"/>
    </source>
</evidence>
<dbReference type="OrthoDB" id="8703572at2"/>
<evidence type="ECO:0000313" key="5">
    <source>
        <dbReference type="Proteomes" id="UP000295794"/>
    </source>
</evidence>
<proteinExistence type="predicted"/>
<dbReference type="RefSeq" id="WP_115229462.1">
    <property type="nucleotide sequence ID" value="NZ_CAWOLO010000004.1"/>
</dbReference>
<name>A0A377SVU2_9NEIS</name>
<keyword evidence="5" id="KW-1185">Reference proteome</keyword>
<feature type="coiled-coil region" evidence="1">
    <location>
        <begin position="134"/>
        <end position="161"/>
    </location>
</feature>
<feature type="coiled-coil region" evidence="1">
    <location>
        <begin position="40"/>
        <end position="88"/>
    </location>
</feature>
<dbReference type="EMBL" id="UGHR01000004">
    <property type="protein sequence ID" value="STR45440.1"/>
    <property type="molecule type" value="Genomic_DNA"/>
</dbReference>
<protein>
    <recommendedName>
        <fullName evidence="6">PspA/IM30 family</fullName>
    </recommendedName>
</protein>
<accession>A0A377SVU2</accession>
<gene>
    <name evidence="3" type="ORF">EV682_104106</name>
    <name evidence="2" type="ORF">NCTC11159_04012</name>
</gene>
<evidence type="ECO:0000313" key="3">
    <source>
        <dbReference type="EMBL" id="TCU87939.1"/>
    </source>
</evidence>
<sequence length="249" mass="26660">MSSGWNLTARLVAKHFSALGDKISGVIANFDPETATEADRDQLRSVLQDSAQKLAKARADFAKEQKDVDDLKALIANDEKALETLAARLSAGTISEATVTVFCDELEANKGRVAQEEQEAADAREFMGEFEEIVKQLSQQLADFDAAAKKALQALAAAEAQKDLQAARQARQEQLAGFKGVSNNSNALSALTRRAEKVSNEAAGMKIITDIAQKPLDQAAEIAAIRQSVATTSSGETALQRLQRLSGKA</sequence>
<dbReference type="Proteomes" id="UP000295794">
    <property type="component" value="Unassembled WGS sequence"/>
</dbReference>
<evidence type="ECO:0000256" key="1">
    <source>
        <dbReference type="SAM" id="Coils"/>
    </source>
</evidence>
<reference evidence="3 5" key="2">
    <citation type="submission" date="2019-03" db="EMBL/GenBank/DDBJ databases">
        <title>Genomic Encyclopedia of Type Strains, Phase IV (KMG-IV): sequencing the most valuable type-strain genomes for metagenomic binning, comparative biology and taxonomic classification.</title>
        <authorList>
            <person name="Goeker M."/>
        </authorList>
    </citation>
    <scope>NUCLEOTIDE SEQUENCE [LARGE SCALE GENOMIC DNA]</scope>
    <source>
        <strain evidence="3 5">DSM 3764</strain>
    </source>
</reference>